<proteinExistence type="predicted"/>
<protein>
    <recommendedName>
        <fullName evidence="1">Polymerase beta nucleotidyltransferase domain-containing protein</fullName>
    </recommendedName>
</protein>
<name>X1IQG3_9ZZZZ</name>
<feature type="non-terminal residue" evidence="2">
    <location>
        <position position="36"/>
    </location>
</feature>
<gene>
    <name evidence="2" type="ORF">S03H2_66829</name>
</gene>
<dbReference type="SUPFAM" id="SSF81301">
    <property type="entry name" value="Nucleotidyltransferase"/>
    <property type="match status" value="1"/>
</dbReference>
<reference evidence="2" key="1">
    <citation type="journal article" date="2014" name="Front. Microbiol.">
        <title>High frequency of phylogenetically diverse reductive dehalogenase-homologous genes in deep subseafloor sedimentary metagenomes.</title>
        <authorList>
            <person name="Kawai M."/>
            <person name="Futagami T."/>
            <person name="Toyoda A."/>
            <person name="Takaki Y."/>
            <person name="Nishi S."/>
            <person name="Hori S."/>
            <person name="Arai W."/>
            <person name="Tsubouchi T."/>
            <person name="Morono Y."/>
            <person name="Uchiyama I."/>
            <person name="Ito T."/>
            <person name="Fujiyama A."/>
            <person name="Inagaki F."/>
            <person name="Takami H."/>
        </authorList>
    </citation>
    <scope>NUCLEOTIDE SEQUENCE</scope>
    <source>
        <strain evidence="2">Expedition CK06-06</strain>
    </source>
</reference>
<dbReference type="AlphaFoldDB" id="X1IQG3"/>
<evidence type="ECO:0000259" key="1">
    <source>
        <dbReference type="Pfam" id="PF18765"/>
    </source>
</evidence>
<comment type="caution">
    <text evidence="2">The sequence shown here is derived from an EMBL/GenBank/DDBJ whole genome shotgun (WGS) entry which is preliminary data.</text>
</comment>
<evidence type="ECO:0000313" key="2">
    <source>
        <dbReference type="EMBL" id="GAH83942.1"/>
    </source>
</evidence>
<dbReference type="InterPro" id="IPR043519">
    <property type="entry name" value="NT_sf"/>
</dbReference>
<accession>X1IQG3</accession>
<organism evidence="2">
    <name type="scientific">marine sediment metagenome</name>
    <dbReference type="NCBI Taxonomy" id="412755"/>
    <lineage>
        <taxon>unclassified sequences</taxon>
        <taxon>metagenomes</taxon>
        <taxon>ecological metagenomes</taxon>
    </lineage>
</organism>
<dbReference type="InterPro" id="IPR041633">
    <property type="entry name" value="Polbeta"/>
</dbReference>
<dbReference type="Pfam" id="PF18765">
    <property type="entry name" value="Polbeta"/>
    <property type="match status" value="1"/>
</dbReference>
<dbReference type="EMBL" id="BARU01043679">
    <property type="protein sequence ID" value="GAH83942.1"/>
    <property type="molecule type" value="Genomic_DNA"/>
</dbReference>
<feature type="domain" description="Polymerase beta nucleotidyltransferase" evidence="1">
    <location>
        <begin position="7"/>
        <end position="35"/>
    </location>
</feature>
<sequence length="36" mass="4165">MNNKILKKISNFFTKQKDVVAVYLYGSRAKGEETDK</sequence>
<dbReference type="Gene3D" id="3.30.460.10">
    <property type="entry name" value="Beta Polymerase, domain 2"/>
    <property type="match status" value="1"/>
</dbReference>
<dbReference type="CDD" id="cd05403">
    <property type="entry name" value="NT_KNTase_like"/>
    <property type="match status" value="1"/>
</dbReference>